<evidence type="ECO:0000256" key="4">
    <source>
        <dbReference type="PIRSR" id="PIRSR005384-2"/>
    </source>
</evidence>
<dbReference type="PIRSF" id="PIRSF005384">
    <property type="entry name" value="RpiB_LacA_B"/>
    <property type="match status" value="1"/>
</dbReference>
<organism evidence="5 6">
    <name type="scientific">Anaerofustis stercorihominis</name>
    <dbReference type="NCBI Taxonomy" id="214853"/>
    <lineage>
        <taxon>Bacteria</taxon>
        <taxon>Bacillati</taxon>
        <taxon>Bacillota</taxon>
        <taxon>Clostridia</taxon>
        <taxon>Eubacteriales</taxon>
        <taxon>Eubacteriaceae</taxon>
        <taxon>Anaerofustis</taxon>
    </lineage>
</organism>
<dbReference type="RefSeq" id="WP_117532565.1">
    <property type="nucleotide sequence ID" value="NZ_QUSM01000005.1"/>
</dbReference>
<dbReference type="NCBIfam" id="TIGR00689">
    <property type="entry name" value="rpiB_lacA_lacB"/>
    <property type="match status" value="1"/>
</dbReference>
<gene>
    <name evidence="5" type="primary">rpiB</name>
    <name evidence="5" type="ORF">DW687_09440</name>
</gene>
<dbReference type="GO" id="GO:0004751">
    <property type="term" value="F:ribose-5-phosphate isomerase activity"/>
    <property type="evidence" value="ECO:0007669"/>
    <property type="project" value="UniProtKB-EC"/>
</dbReference>
<dbReference type="PANTHER" id="PTHR43732:SF1">
    <property type="entry name" value="RIBOSE 5-PHOSPHATE ISOMERASE"/>
    <property type="match status" value="1"/>
</dbReference>
<dbReference type="NCBIfam" id="TIGR01120">
    <property type="entry name" value="rpiB"/>
    <property type="match status" value="1"/>
</dbReference>
<proteinExistence type="inferred from homology"/>
<accession>A0A3E3DWD0</accession>
<evidence type="ECO:0000313" key="6">
    <source>
        <dbReference type="Proteomes" id="UP000261212"/>
    </source>
</evidence>
<dbReference type="InterPro" id="IPR036569">
    <property type="entry name" value="RpiB_LacA_LacB_sf"/>
</dbReference>
<sequence>MKIVIASDHGGYELKQFLIETFKKEGYDFVDYGTDSEESVDYPDYAIKTCEDVAAGKFDRGILICGTGIGISIAANKVKGIRAAHCTDCFSAKMCKQHNNANVIVLGGRITGPELAAEILRTYLNEKEFLGGRHENRVNKIKAYEEKVYK</sequence>
<feature type="binding site" evidence="4">
    <location>
        <begin position="8"/>
        <end position="9"/>
    </location>
    <ligand>
        <name>D-ribulose 5-phosphate</name>
        <dbReference type="ChEBI" id="CHEBI:58121"/>
    </ligand>
</feature>
<evidence type="ECO:0000256" key="1">
    <source>
        <dbReference type="ARBA" id="ARBA00008754"/>
    </source>
</evidence>
<dbReference type="InterPro" id="IPR051812">
    <property type="entry name" value="SPI_LacAB/RpiB"/>
</dbReference>
<comment type="caution">
    <text evidence="5">The sequence shown here is derived from an EMBL/GenBank/DDBJ whole genome shotgun (WGS) entry which is preliminary data.</text>
</comment>
<dbReference type="InterPro" id="IPR004785">
    <property type="entry name" value="RpiB"/>
</dbReference>
<dbReference type="EC" id="5.3.1.6" evidence="5"/>
<feature type="binding site" evidence="4">
    <location>
        <begin position="66"/>
        <end position="70"/>
    </location>
    <ligand>
        <name>D-ribulose 5-phosphate</name>
        <dbReference type="ChEBI" id="CHEBI:58121"/>
    </ligand>
</feature>
<dbReference type="Gene3D" id="3.40.1400.10">
    <property type="entry name" value="Sugar-phosphate isomerase, RpiB/LacA/LacB"/>
    <property type="match status" value="1"/>
</dbReference>
<dbReference type="NCBIfam" id="NF004051">
    <property type="entry name" value="PRK05571.1"/>
    <property type="match status" value="1"/>
</dbReference>
<feature type="active site" description="Proton donor" evidence="3">
    <location>
        <position position="98"/>
    </location>
</feature>
<protein>
    <submittedName>
        <fullName evidence="5">Ribose 5-phosphate isomerase B</fullName>
        <ecNumber evidence="5">5.3.1.6</ecNumber>
    </submittedName>
</protein>
<evidence type="ECO:0000256" key="3">
    <source>
        <dbReference type="PIRSR" id="PIRSR005384-1"/>
    </source>
</evidence>
<feature type="binding site" evidence="4">
    <location>
        <position position="109"/>
    </location>
    <ligand>
        <name>D-ribulose 5-phosphate</name>
        <dbReference type="ChEBI" id="CHEBI:58121"/>
    </ligand>
</feature>
<dbReference type="PANTHER" id="PTHR43732">
    <property type="entry name" value="RIBOSE 5-PHOSPHATE ISOMERASE-RELATED"/>
    <property type="match status" value="1"/>
</dbReference>
<feature type="binding site" evidence="4">
    <location>
        <position position="133"/>
    </location>
    <ligand>
        <name>D-ribulose 5-phosphate</name>
        <dbReference type="ChEBI" id="CHEBI:58121"/>
    </ligand>
</feature>
<dbReference type="Pfam" id="PF02502">
    <property type="entry name" value="LacAB_rpiB"/>
    <property type="match status" value="1"/>
</dbReference>
<feature type="active site" description="Proton acceptor" evidence="3">
    <location>
        <position position="65"/>
    </location>
</feature>
<dbReference type="EMBL" id="QUSM01000005">
    <property type="protein sequence ID" value="RGD73570.1"/>
    <property type="molecule type" value="Genomic_DNA"/>
</dbReference>
<evidence type="ECO:0000256" key="2">
    <source>
        <dbReference type="ARBA" id="ARBA00023235"/>
    </source>
</evidence>
<feature type="binding site" evidence="4">
    <location>
        <position position="137"/>
    </location>
    <ligand>
        <name>D-ribulose 5-phosphate</name>
        <dbReference type="ChEBI" id="CHEBI:58121"/>
    </ligand>
</feature>
<comment type="similarity">
    <text evidence="1">Belongs to the LacAB/RpiB family.</text>
</comment>
<dbReference type="AlphaFoldDB" id="A0A3E3DWD0"/>
<dbReference type="SUPFAM" id="SSF89623">
    <property type="entry name" value="Ribose/Galactose isomerase RpiB/AlsB"/>
    <property type="match status" value="1"/>
</dbReference>
<feature type="binding site" evidence="4">
    <location>
        <position position="99"/>
    </location>
    <ligand>
        <name>D-ribulose 5-phosphate</name>
        <dbReference type="ChEBI" id="CHEBI:58121"/>
    </ligand>
</feature>
<keyword evidence="2 5" id="KW-0413">Isomerase</keyword>
<reference evidence="5 6" key="1">
    <citation type="submission" date="2018-08" db="EMBL/GenBank/DDBJ databases">
        <title>A genome reference for cultivated species of the human gut microbiota.</title>
        <authorList>
            <person name="Zou Y."/>
            <person name="Xue W."/>
            <person name="Luo G."/>
        </authorList>
    </citation>
    <scope>NUCLEOTIDE SEQUENCE [LARGE SCALE GENOMIC DNA]</scope>
    <source>
        <strain evidence="5 6">AM25-6</strain>
    </source>
</reference>
<dbReference type="InterPro" id="IPR003500">
    <property type="entry name" value="RpiB_LacA_LacB"/>
</dbReference>
<dbReference type="GO" id="GO:0005975">
    <property type="term" value="P:carbohydrate metabolic process"/>
    <property type="evidence" value="ECO:0007669"/>
    <property type="project" value="InterPro"/>
</dbReference>
<evidence type="ECO:0000313" key="5">
    <source>
        <dbReference type="EMBL" id="RGD73570.1"/>
    </source>
</evidence>
<name>A0A3E3DWD0_9FIRM</name>
<dbReference type="Proteomes" id="UP000261212">
    <property type="component" value="Unassembled WGS sequence"/>
</dbReference>